<sequence>MPLTSARSQRLPLSTGNRCIVGTDQSTNRRTRDAEEEEVKLLTFVYRSAIGRERRGIGPEPFSNIINIKYASQLARSLPFSSLSSVGGSDPPTSFWCQDRGEQLNGVTASSSAPAGLTCSLQE</sequence>
<protein>
    <submittedName>
        <fullName evidence="1">Uncharacterized protein</fullName>
    </submittedName>
</protein>
<gene>
    <name evidence="1" type="ORF">F2P81_001464</name>
</gene>
<reference evidence="1 2" key="1">
    <citation type="submission" date="2019-06" db="EMBL/GenBank/DDBJ databases">
        <title>Draft genomes of female and male turbot (Scophthalmus maximus).</title>
        <authorList>
            <person name="Xu H."/>
            <person name="Xu X.-W."/>
            <person name="Shao C."/>
            <person name="Chen S."/>
        </authorList>
    </citation>
    <scope>NUCLEOTIDE SEQUENCE [LARGE SCALE GENOMIC DNA]</scope>
    <source>
        <strain evidence="1">Ysfricsl-2016a</strain>
        <tissue evidence="1">Blood</tissue>
    </source>
</reference>
<evidence type="ECO:0000313" key="1">
    <source>
        <dbReference type="EMBL" id="KAF0044935.1"/>
    </source>
</evidence>
<organism evidence="1 2">
    <name type="scientific">Scophthalmus maximus</name>
    <name type="common">Turbot</name>
    <name type="synonym">Psetta maxima</name>
    <dbReference type="NCBI Taxonomy" id="52904"/>
    <lineage>
        <taxon>Eukaryota</taxon>
        <taxon>Metazoa</taxon>
        <taxon>Chordata</taxon>
        <taxon>Craniata</taxon>
        <taxon>Vertebrata</taxon>
        <taxon>Euteleostomi</taxon>
        <taxon>Actinopterygii</taxon>
        <taxon>Neopterygii</taxon>
        <taxon>Teleostei</taxon>
        <taxon>Neoteleostei</taxon>
        <taxon>Acanthomorphata</taxon>
        <taxon>Carangaria</taxon>
        <taxon>Pleuronectiformes</taxon>
        <taxon>Pleuronectoidei</taxon>
        <taxon>Scophthalmidae</taxon>
        <taxon>Scophthalmus</taxon>
    </lineage>
</organism>
<dbReference type="EMBL" id="VEVO01000002">
    <property type="protein sequence ID" value="KAF0044935.1"/>
    <property type="molecule type" value="Genomic_DNA"/>
</dbReference>
<evidence type="ECO:0000313" key="2">
    <source>
        <dbReference type="Proteomes" id="UP000438429"/>
    </source>
</evidence>
<comment type="caution">
    <text evidence="1">The sequence shown here is derived from an EMBL/GenBank/DDBJ whole genome shotgun (WGS) entry which is preliminary data.</text>
</comment>
<dbReference type="Proteomes" id="UP000438429">
    <property type="component" value="Unassembled WGS sequence"/>
</dbReference>
<name>A0A6A4TI62_SCOMX</name>
<dbReference type="AlphaFoldDB" id="A0A6A4TI62"/>
<accession>A0A6A4TI62</accession>
<proteinExistence type="predicted"/>